<dbReference type="SUPFAM" id="SSF51230">
    <property type="entry name" value="Single hybrid motif"/>
    <property type="match status" value="1"/>
</dbReference>
<dbReference type="InterPro" id="IPR000089">
    <property type="entry name" value="Biotin_lipoyl"/>
</dbReference>
<dbReference type="AlphaFoldDB" id="A0A291M3V3"/>
<dbReference type="PANTHER" id="PTHR45266">
    <property type="entry name" value="OXALOACETATE DECARBOXYLASE ALPHA CHAIN"/>
    <property type="match status" value="1"/>
</dbReference>
<keyword evidence="1" id="KW-0092">Biotin</keyword>
<protein>
    <submittedName>
        <fullName evidence="3">Acetyl-CoA carboxylase biotin carboxyl carrier protein subunit</fullName>
    </submittedName>
</protein>
<geneLocation type="plasmid" evidence="4">
    <name>pdy25-b</name>
</geneLocation>
<dbReference type="Pfam" id="PF00364">
    <property type="entry name" value="Biotin_lipoyl"/>
    <property type="match status" value="1"/>
</dbReference>
<dbReference type="Proteomes" id="UP000219050">
    <property type="component" value="Plasmid pDY25-B"/>
</dbReference>
<dbReference type="Gene3D" id="2.40.50.100">
    <property type="match status" value="1"/>
</dbReference>
<evidence type="ECO:0000259" key="2">
    <source>
        <dbReference type="PROSITE" id="PS50968"/>
    </source>
</evidence>
<dbReference type="RefSeq" id="WP_097374394.1">
    <property type="nucleotide sequence ID" value="NZ_CP021406.1"/>
</dbReference>
<sequence length="71" mass="7449">MAQTIDATMAGTIFKIEASVGDEIDFGDVVAILESMKMEINIEADGAGVVEQILIAEGDTVDSGTPILSYK</sequence>
<dbReference type="InterPro" id="IPR011053">
    <property type="entry name" value="Single_hybrid_motif"/>
</dbReference>
<dbReference type="KEGG" id="cmag:CBW24_16015"/>
<accession>A0A291M3V3</accession>
<feature type="domain" description="Lipoyl-binding" evidence="2">
    <location>
        <begin position="1"/>
        <end position="71"/>
    </location>
</feature>
<organism evidence="3 4">
    <name type="scientific">Pacificitalea manganoxidans</name>
    <dbReference type="NCBI Taxonomy" id="1411902"/>
    <lineage>
        <taxon>Bacteria</taxon>
        <taxon>Pseudomonadati</taxon>
        <taxon>Pseudomonadota</taxon>
        <taxon>Alphaproteobacteria</taxon>
        <taxon>Rhodobacterales</taxon>
        <taxon>Paracoccaceae</taxon>
        <taxon>Pacificitalea</taxon>
    </lineage>
</organism>
<evidence type="ECO:0000313" key="4">
    <source>
        <dbReference type="Proteomes" id="UP000219050"/>
    </source>
</evidence>
<proteinExistence type="predicted"/>
<dbReference type="PROSITE" id="PS50968">
    <property type="entry name" value="BIOTINYL_LIPOYL"/>
    <property type="match status" value="1"/>
</dbReference>
<evidence type="ECO:0000256" key="1">
    <source>
        <dbReference type="ARBA" id="ARBA00023267"/>
    </source>
</evidence>
<keyword evidence="4" id="KW-1185">Reference proteome</keyword>
<dbReference type="FunFam" id="2.40.50.100:FF:000003">
    <property type="entry name" value="Acetyl-CoA carboxylase biotin carboxyl carrier protein"/>
    <property type="match status" value="1"/>
</dbReference>
<dbReference type="PANTHER" id="PTHR45266:SF3">
    <property type="entry name" value="OXALOACETATE DECARBOXYLASE ALPHA CHAIN"/>
    <property type="match status" value="1"/>
</dbReference>
<name>A0A291M3V3_9RHOB</name>
<dbReference type="OrthoDB" id="163546at2"/>
<evidence type="ECO:0000313" key="3">
    <source>
        <dbReference type="EMBL" id="ATI43663.1"/>
    </source>
</evidence>
<dbReference type="CDD" id="cd06850">
    <property type="entry name" value="biotinyl_domain"/>
    <property type="match status" value="1"/>
</dbReference>
<keyword evidence="3" id="KW-0614">Plasmid</keyword>
<gene>
    <name evidence="3" type="ORF">CBW24_16015</name>
</gene>
<dbReference type="InterPro" id="IPR050709">
    <property type="entry name" value="Biotin_Carboxyl_Carrier/Decarb"/>
</dbReference>
<reference evidence="3 4" key="1">
    <citation type="submission" date="2017-05" db="EMBL/GenBank/DDBJ databases">
        <title>Comparative genomic and metabolic analysis of manganese-oxidizing mechanisms in Celeribater manganoxidans DY25T: its adaption to the environment of polymetallic nodule.</title>
        <authorList>
            <person name="Wang X."/>
        </authorList>
    </citation>
    <scope>NUCLEOTIDE SEQUENCE [LARGE SCALE GENOMIC DNA]</scope>
    <source>
        <strain evidence="3 4">DY25</strain>
        <plasmid evidence="4">pdy25-b</plasmid>
    </source>
</reference>
<dbReference type="EMBL" id="CP021406">
    <property type="protein sequence ID" value="ATI43663.1"/>
    <property type="molecule type" value="Genomic_DNA"/>
</dbReference>